<dbReference type="InterPro" id="IPR014710">
    <property type="entry name" value="RmlC-like_jellyroll"/>
</dbReference>
<evidence type="ECO:0000259" key="4">
    <source>
        <dbReference type="PROSITE" id="PS01124"/>
    </source>
</evidence>
<organism evidence="5 6">
    <name type="scientific">Shewanella schlegeliana</name>
    <dbReference type="NCBI Taxonomy" id="190308"/>
    <lineage>
        <taxon>Bacteria</taxon>
        <taxon>Pseudomonadati</taxon>
        <taxon>Pseudomonadota</taxon>
        <taxon>Gammaproteobacteria</taxon>
        <taxon>Alteromonadales</taxon>
        <taxon>Shewanellaceae</taxon>
        <taxon>Shewanella</taxon>
    </lineage>
</organism>
<accession>A0ABS1SX63</accession>
<dbReference type="SMART" id="SM00342">
    <property type="entry name" value="HTH_ARAC"/>
    <property type="match status" value="1"/>
</dbReference>
<keyword evidence="6" id="KW-1185">Reference proteome</keyword>
<reference evidence="5 6" key="1">
    <citation type="submission" date="2021-01" db="EMBL/GenBank/DDBJ databases">
        <title>Genome sequence of Shewanella schlegeliana JCM 11561.</title>
        <authorList>
            <person name="Zhang H."/>
            <person name="Li C."/>
        </authorList>
    </citation>
    <scope>NUCLEOTIDE SEQUENCE [LARGE SCALE GENOMIC DNA]</scope>
    <source>
        <strain evidence="5 6">JCM 11561</strain>
    </source>
</reference>
<dbReference type="SUPFAM" id="SSF51182">
    <property type="entry name" value="RmlC-like cupins"/>
    <property type="match status" value="1"/>
</dbReference>
<evidence type="ECO:0000256" key="3">
    <source>
        <dbReference type="ARBA" id="ARBA00023163"/>
    </source>
</evidence>
<dbReference type="PROSITE" id="PS01124">
    <property type="entry name" value="HTH_ARAC_FAMILY_2"/>
    <property type="match status" value="1"/>
</dbReference>
<gene>
    <name evidence="5" type="ORF">JMA39_08280</name>
</gene>
<dbReference type="PANTHER" id="PTHR43280">
    <property type="entry name" value="ARAC-FAMILY TRANSCRIPTIONAL REGULATOR"/>
    <property type="match status" value="1"/>
</dbReference>
<proteinExistence type="predicted"/>
<dbReference type="Gene3D" id="2.60.120.10">
    <property type="entry name" value="Jelly Rolls"/>
    <property type="match status" value="1"/>
</dbReference>
<comment type="caution">
    <text evidence="5">The sequence shown here is derived from an EMBL/GenBank/DDBJ whole genome shotgun (WGS) entry which is preliminary data.</text>
</comment>
<keyword evidence="2" id="KW-0238">DNA-binding</keyword>
<evidence type="ECO:0000256" key="1">
    <source>
        <dbReference type="ARBA" id="ARBA00023015"/>
    </source>
</evidence>
<dbReference type="PANTHER" id="PTHR43280:SF14">
    <property type="entry name" value="MELIBIOSE OPERON REGULATORY PROTEIN"/>
    <property type="match status" value="1"/>
</dbReference>
<keyword evidence="3" id="KW-0804">Transcription</keyword>
<sequence>MFEWVEKISFNEASPLAVQAQDTQFGFHRKKPAVMPHSHWHGHIEINYLFDCSADYLINGQEITVPEGRMIIFWASFPHQMTASRGDGELVNIYIPLQSFLTWMLPSHFVSQLLHGEVIVSDSLYACDKELTQIWESDIKRQAPLLTSQVINEIRGRIRRMSIEDYSTFELAKPVTKQGELQDDKQVFGGLNHIQTMLRYIADNYDQKITIENVSSSTGLHKNYAMKLFNRVMKVSIKQYINQLRLQHAQALLIDTQSPVLNIALEAGFGSVSRFYDIFQREFSMSPLEFRRKVIG</sequence>
<dbReference type="InterPro" id="IPR018062">
    <property type="entry name" value="HTH_AraC-typ_CS"/>
</dbReference>
<dbReference type="InterPro" id="IPR011051">
    <property type="entry name" value="RmlC_Cupin_sf"/>
</dbReference>
<protein>
    <submittedName>
        <fullName evidence="5">Helix-turn-helix domain-containing protein</fullName>
    </submittedName>
</protein>
<evidence type="ECO:0000313" key="5">
    <source>
        <dbReference type="EMBL" id="MBL4913136.1"/>
    </source>
</evidence>
<evidence type="ECO:0000313" key="6">
    <source>
        <dbReference type="Proteomes" id="UP000604898"/>
    </source>
</evidence>
<dbReference type="Pfam" id="PF12833">
    <property type="entry name" value="HTH_18"/>
    <property type="match status" value="1"/>
</dbReference>
<evidence type="ECO:0000256" key="2">
    <source>
        <dbReference type="ARBA" id="ARBA00023125"/>
    </source>
</evidence>
<dbReference type="Gene3D" id="1.10.10.60">
    <property type="entry name" value="Homeodomain-like"/>
    <property type="match status" value="2"/>
</dbReference>
<dbReference type="Proteomes" id="UP000604898">
    <property type="component" value="Unassembled WGS sequence"/>
</dbReference>
<dbReference type="EMBL" id="JAESVD010000004">
    <property type="protein sequence ID" value="MBL4913136.1"/>
    <property type="molecule type" value="Genomic_DNA"/>
</dbReference>
<dbReference type="InterPro" id="IPR018060">
    <property type="entry name" value="HTH_AraC"/>
</dbReference>
<dbReference type="SUPFAM" id="SSF46689">
    <property type="entry name" value="Homeodomain-like"/>
    <property type="match status" value="2"/>
</dbReference>
<feature type="domain" description="HTH araC/xylS-type" evidence="4">
    <location>
        <begin position="195"/>
        <end position="293"/>
    </location>
</feature>
<keyword evidence="1" id="KW-0805">Transcription regulation</keyword>
<dbReference type="InterPro" id="IPR009057">
    <property type="entry name" value="Homeodomain-like_sf"/>
</dbReference>
<dbReference type="RefSeq" id="WP_202721412.1">
    <property type="nucleotide sequence ID" value="NZ_BPEX01000008.1"/>
</dbReference>
<dbReference type="PROSITE" id="PS00041">
    <property type="entry name" value="HTH_ARAC_FAMILY_1"/>
    <property type="match status" value="1"/>
</dbReference>
<name>A0ABS1SX63_9GAMM</name>